<dbReference type="AlphaFoldDB" id="A0A7T2GHN5"/>
<dbReference type="KEGG" id="sflv:IC614_06720"/>
<evidence type="ECO:0000256" key="1">
    <source>
        <dbReference type="SAM" id="Phobius"/>
    </source>
</evidence>
<keyword evidence="1" id="KW-0472">Membrane</keyword>
<feature type="transmembrane region" description="Helical" evidence="1">
    <location>
        <begin position="400"/>
        <end position="418"/>
    </location>
</feature>
<gene>
    <name evidence="3" type="ORF">IC614_06720</name>
</gene>
<feature type="transmembrane region" description="Helical" evidence="1">
    <location>
        <begin position="124"/>
        <end position="145"/>
    </location>
</feature>
<dbReference type="RefSeq" id="WP_200970597.1">
    <property type="nucleotide sequence ID" value="NZ_CP065592.1"/>
</dbReference>
<keyword evidence="1" id="KW-0812">Transmembrane</keyword>
<accession>A0A7T2GHN5</accession>
<dbReference type="EMBL" id="CP065592">
    <property type="protein sequence ID" value="QPQ54065.1"/>
    <property type="molecule type" value="Genomic_DNA"/>
</dbReference>
<proteinExistence type="predicted"/>
<dbReference type="InterPro" id="IPR019196">
    <property type="entry name" value="ABC_transp_unknown"/>
</dbReference>
<name>A0A7T2GHN5_9SPHN</name>
<feature type="domain" description="ABC-type uncharacterised transport system" evidence="2">
    <location>
        <begin position="168"/>
        <end position="285"/>
    </location>
</feature>
<dbReference type="Proteomes" id="UP000594873">
    <property type="component" value="Chromosome"/>
</dbReference>
<keyword evidence="4" id="KW-1185">Reference proteome</keyword>
<reference evidence="3 4" key="1">
    <citation type="submission" date="2020-11" db="EMBL/GenBank/DDBJ databases">
        <title>Genome seq and assembly of Sphingosinicella sp.</title>
        <authorList>
            <person name="Chhetri G."/>
        </authorList>
    </citation>
    <scope>NUCLEOTIDE SEQUENCE [LARGE SCALE GENOMIC DNA]</scope>
    <source>
        <strain evidence="3 4">UDD2</strain>
    </source>
</reference>
<evidence type="ECO:0000313" key="4">
    <source>
        <dbReference type="Proteomes" id="UP000594873"/>
    </source>
</evidence>
<keyword evidence="1" id="KW-1133">Transmembrane helix</keyword>
<evidence type="ECO:0000259" key="2">
    <source>
        <dbReference type="Pfam" id="PF09822"/>
    </source>
</evidence>
<protein>
    <submittedName>
        <fullName evidence="3">Gldg family protein</fullName>
    </submittedName>
</protein>
<sequence length="424" mass="45137">MTLPIWLWRPVAAASLYAAVELGLGILLGDFFPAGRAEAGIFHLLRPGLLLILAPFVSFWDWRMRAVFYPSALLAAALAEGLFLSGIGAPNPWPELAWGWGAGLLFALLFDSLCLVGRDVLGRWGVIAGVVAGVVFMLATGLTIYEGIVVDKGPPASAARDADKPGLAVMTALPVIWGESDRLLDAKPSRTYAVLRGEYEVKPLDTLDESALKGARLLLLAQPRRLASAELAALDAWVRGGGRALILTDPMLVWPSRLPPGDARRAPPVGLLGPLLDHWGLRLEDGERGQAVRFIGGRKLAVAAPGRFESANSACRVGDAGLVARCGVGRGGAFVVADADLMHDALWIEPELEGGDRRDLRTADNPLVVADWIDELAGVTRQRGGGDVAWTSPQANRDRAFLLAALPILLAAVAGLALRFRRAS</sequence>
<feature type="transmembrane region" description="Helical" evidence="1">
    <location>
        <begin position="97"/>
        <end position="117"/>
    </location>
</feature>
<feature type="transmembrane region" description="Helical" evidence="1">
    <location>
        <begin position="40"/>
        <end position="60"/>
    </location>
</feature>
<evidence type="ECO:0000313" key="3">
    <source>
        <dbReference type="EMBL" id="QPQ54065.1"/>
    </source>
</evidence>
<feature type="transmembrane region" description="Helical" evidence="1">
    <location>
        <begin position="67"/>
        <end position="85"/>
    </location>
</feature>
<dbReference type="Pfam" id="PF09822">
    <property type="entry name" value="ABC_transp_aux"/>
    <property type="match status" value="1"/>
</dbReference>
<organism evidence="3 4">
    <name type="scientific">Allosphingosinicella flava</name>
    <dbReference type="NCBI Taxonomy" id="2771430"/>
    <lineage>
        <taxon>Bacteria</taxon>
        <taxon>Pseudomonadati</taxon>
        <taxon>Pseudomonadota</taxon>
        <taxon>Alphaproteobacteria</taxon>
        <taxon>Sphingomonadales</taxon>
        <taxon>Sphingomonadaceae</taxon>
        <taxon>Allosphingosinicella</taxon>
    </lineage>
</organism>
<feature type="transmembrane region" description="Helical" evidence="1">
    <location>
        <begin position="7"/>
        <end position="28"/>
    </location>
</feature>